<dbReference type="InParanoid" id="A0A2P5BQP0"/>
<organism evidence="2 3">
    <name type="scientific">Trema orientale</name>
    <name type="common">Charcoal tree</name>
    <name type="synonym">Celtis orientalis</name>
    <dbReference type="NCBI Taxonomy" id="63057"/>
    <lineage>
        <taxon>Eukaryota</taxon>
        <taxon>Viridiplantae</taxon>
        <taxon>Streptophyta</taxon>
        <taxon>Embryophyta</taxon>
        <taxon>Tracheophyta</taxon>
        <taxon>Spermatophyta</taxon>
        <taxon>Magnoliopsida</taxon>
        <taxon>eudicotyledons</taxon>
        <taxon>Gunneridae</taxon>
        <taxon>Pentapetalae</taxon>
        <taxon>rosids</taxon>
        <taxon>fabids</taxon>
        <taxon>Rosales</taxon>
        <taxon>Cannabaceae</taxon>
        <taxon>Trema</taxon>
    </lineage>
</organism>
<dbReference type="AlphaFoldDB" id="A0A2P5BQP0"/>
<feature type="region of interest" description="Disordered" evidence="1">
    <location>
        <begin position="1"/>
        <end position="28"/>
    </location>
</feature>
<accession>A0A2P5BQP0</accession>
<dbReference type="EMBL" id="JXTC01000478">
    <property type="protein sequence ID" value="PON51090.1"/>
    <property type="molecule type" value="Genomic_DNA"/>
</dbReference>
<dbReference type="Proteomes" id="UP000237000">
    <property type="component" value="Unassembled WGS sequence"/>
</dbReference>
<sequence>MSKQSLLGSTLAKKRSLPDNEEVNSPANILKLEPDNHKEFNSPSKILKLEAYNQELNSPVIKLKLKAQSLEVHSPGAKMKLKMPIDVVELPDDVGNYNGQLLTDFEKENLNEVIKKFERTAKLMLFLLNGPKFSMLTLVCRS</sequence>
<protein>
    <submittedName>
        <fullName evidence="2">Uncharacterized protein</fullName>
    </submittedName>
</protein>
<name>A0A2P5BQP0_TREOI</name>
<proteinExistence type="predicted"/>
<evidence type="ECO:0000313" key="2">
    <source>
        <dbReference type="EMBL" id="PON51090.1"/>
    </source>
</evidence>
<keyword evidence="3" id="KW-1185">Reference proteome</keyword>
<evidence type="ECO:0000256" key="1">
    <source>
        <dbReference type="SAM" id="MobiDB-lite"/>
    </source>
</evidence>
<reference evidence="3" key="1">
    <citation type="submission" date="2016-06" db="EMBL/GenBank/DDBJ databases">
        <title>Parallel loss of symbiosis genes in relatives of nitrogen-fixing non-legume Parasponia.</title>
        <authorList>
            <person name="Van Velzen R."/>
            <person name="Holmer R."/>
            <person name="Bu F."/>
            <person name="Rutten L."/>
            <person name="Van Zeijl A."/>
            <person name="Liu W."/>
            <person name="Santuari L."/>
            <person name="Cao Q."/>
            <person name="Sharma T."/>
            <person name="Shen D."/>
            <person name="Roswanjaya Y."/>
            <person name="Wardhani T."/>
            <person name="Kalhor M.S."/>
            <person name="Jansen J."/>
            <person name="Van den Hoogen J."/>
            <person name="Gungor B."/>
            <person name="Hartog M."/>
            <person name="Hontelez J."/>
            <person name="Verver J."/>
            <person name="Yang W.-C."/>
            <person name="Schijlen E."/>
            <person name="Repin R."/>
            <person name="Schilthuizen M."/>
            <person name="Schranz E."/>
            <person name="Heidstra R."/>
            <person name="Miyata K."/>
            <person name="Fedorova E."/>
            <person name="Kohlen W."/>
            <person name="Bisseling T."/>
            <person name="Smit S."/>
            <person name="Geurts R."/>
        </authorList>
    </citation>
    <scope>NUCLEOTIDE SEQUENCE [LARGE SCALE GENOMIC DNA]</scope>
    <source>
        <strain evidence="3">cv. RG33-2</strain>
    </source>
</reference>
<gene>
    <name evidence="2" type="ORF">TorRG33x02_312250</name>
</gene>
<evidence type="ECO:0000313" key="3">
    <source>
        <dbReference type="Proteomes" id="UP000237000"/>
    </source>
</evidence>
<comment type="caution">
    <text evidence="2">The sequence shown here is derived from an EMBL/GenBank/DDBJ whole genome shotgun (WGS) entry which is preliminary data.</text>
</comment>